<evidence type="ECO:0000256" key="2">
    <source>
        <dbReference type="ARBA" id="ARBA00023242"/>
    </source>
</evidence>
<feature type="domain" description="Zn(2)-C6 fungal-type" evidence="4">
    <location>
        <begin position="55"/>
        <end position="85"/>
    </location>
</feature>
<feature type="region of interest" description="Disordered" evidence="3">
    <location>
        <begin position="1"/>
        <end position="47"/>
    </location>
</feature>
<gene>
    <name evidence="5" type="ORF">L211DRAFT_781822</name>
</gene>
<dbReference type="GO" id="GO:0003677">
    <property type="term" value="F:DNA binding"/>
    <property type="evidence" value="ECO:0007669"/>
    <property type="project" value="InterPro"/>
</dbReference>
<dbReference type="PANTHER" id="PTHR47431:SF1">
    <property type="entry name" value="ZN(II)2CYS6 TRANSCRIPTION FACTOR (EUROFUNG)"/>
    <property type="match status" value="1"/>
</dbReference>
<dbReference type="GO" id="GO:0008270">
    <property type="term" value="F:zinc ion binding"/>
    <property type="evidence" value="ECO:0007669"/>
    <property type="project" value="InterPro"/>
</dbReference>
<dbReference type="InParanoid" id="A0A3N4LZV7"/>
<dbReference type="Proteomes" id="UP000267821">
    <property type="component" value="Unassembled WGS sequence"/>
</dbReference>
<organism evidence="5 6">
    <name type="scientific">Terfezia boudieri ATCC MYA-4762</name>
    <dbReference type="NCBI Taxonomy" id="1051890"/>
    <lineage>
        <taxon>Eukaryota</taxon>
        <taxon>Fungi</taxon>
        <taxon>Dikarya</taxon>
        <taxon>Ascomycota</taxon>
        <taxon>Pezizomycotina</taxon>
        <taxon>Pezizomycetes</taxon>
        <taxon>Pezizales</taxon>
        <taxon>Pezizaceae</taxon>
        <taxon>Terfezia</taxon>
    </lineage>
</organism>
<dbReference type="CDD" id="cd00067">
    <property type="entry name" value="GAL4"/>
    <property type="match status" value="1"/>
</dbReference>
<dbReference type="Gene3D" id="4.10.240.10">
    <property type="entry name" value="Zn(2)-C6 fungal-type DNA-binding domain"/>
    <property type="match status" value="1"/>
</dbReference>
<dbReference type="InterPro" id="IPR007219">
    <property type="entry name" value="XnlR_reg_dom"/>
</dbReference>
<dbReference type="SUPFAM" id="SSF57701">
    <property type="entry name" value="Zn2/Cys6 DNA-binding domain"/>
    <property type="match status" value="1"/>
</dbReference>
<dbReference type="InterPro" id="IPR036864">
    <property type="entry name" value="Zn2-C6_fun-type_DNA-bd_sf"/>
</dbReference>
<dbReference type="AlphaFoldDB" id="A0A3N4LZV7"/>
<keyword evidence="2" id="KW-0539">Nucleus</keyword>
<dbReference type="Pfam" id="PF04082">
    <property type="entry name" value="Fungal_trans"/>
    <property type="match status" value="1"/>
</dbReference>
<evidence type="ECO:0000256" key="3">
    <source>
        <dbReference type="SAM" id="MobiDB-lite"/>
    </source>
</evidence>
<evidence type="ECO:0000256" key="1">
    <source>
        <dbReference type="ARBA" id="ARBA00022723"/>
    </source>
</evidence>
<dbReference type="Pfam" id="PF00172">
    <property type="entry name" value="Zn_clus"/>
    <property type="match status" value="1"/>
</dbReference>
<feature type="compositionally biased region" description="Polar residues" evidence="3">
    <location>
        <begin position="7"/>
        <end position="40"/>
    </location>
</feature>
<feature type="region of interest" description="Disordered" evidence="3">
    <location>
        <begin position="95"/>
        <end position="123"/>
    </location>
</feature>
<keyword evidence="1" id="KW-0479">Metal-binding</keyword>
<protein>
    <recommendedName>
        <fullName evidence="4">Zn(2)-C6 fungal-type domain-containing protein</fullName>
    </recommendedName>
</protein>
<keyword evidence="6" id="KW-1185">Reference proteome</keyword>
<dbReference type="STRING" id="1051890.A0A3N4LZV7"/>
<evidence type="ECO:0000313" key="6">
    <source>
        <dbReference type="Proteomes" id="UP000267821"/>
    </source>
</evidence>
<sequence>MVPTGPGTAQSPEQYVSPRGSVTTNGGNVGSVAQNSSTAAQFRRAPPATPPVPLACTECRLRHLKCDAGVPTCGRCRAEGRSCCYVKSRRGWKGRKRKGSTATSTGCMTSGTEASETGKGESGGEGDYVGKFEFFVCTSCQHPRTHPPIKQQSPALLTNPLETLRSYHKHSTQFQAQHEQVPHSPAATLIQLYYAYFHSSHPFMLPPAYLVKTIAAKLTHLMPVVRFIGSFYAPNAPRDSFRDAAEYTLFRQNAPRNGFTVQAMLLFAIGLHAANEQEKSSQVKDVAVEIAIEIGMNREEFAYFGGEKIPEDILMTDDDVERVMQESWRRTWWELYFLDGILAGVHQRVDGFRLWMIECSVPLPCEESEYNNGRIPPPMSLQDFDDRTFSDEPLDFSSYAYRVEAIRILGQVLACGRTSDPDDPRADAADASLVNWALHLPEEKKELVGKDRKVDEMLFQAHMIVYATSIYLHRPRSHLVVSLVSDETTCTPTTGYTASHHPIHFHTSKAVHAANAISKLVTLPTPLIKHTPFFTCVLTLATVVHLSACSWLLSGDEGYLAKERIRLGIGALKTLDEVWGVAGCVLQQVKGAAREVFRFPRPEGWAELLGTGGAAGVITEEEMMRYIEEEGGLEGDVAGLGPGDGELASQAGVLLGQEVGEEVYGVPGLEWDGN</sequence>
<dbReference type="PANTHER" id="PTHR47431">
    <property type="entry name" value="ZN(II)2CYS6 TRANSCRIPTION FACTOR (EUROFUNG)-RELATED"/>
    <property type="match status" value="1"/>
</dbReference>
<name>A0A3N4LZV7_9PEZI</name>
<dbReference type="PROSITE" id="PS50048">
    <property type="entry name" value="ZN2_CY6_FUNGAL_2"/>
    <property type="match status" value="1"/>
</dbReference>
<evidence type="ECO:0000313" key="5">
    <source>
        <dbReference type="EMBL" id="RPB26211.1"/>
    </source>
</evidence>
<reference evidence="5 6" key="1">
    <citation type="journal article" date="2018" name="Nat. Ecol. Evol.">
        <title>Pezizomycetes genomes reveal the molecular basis of ectomycorrhizal truffle lifestyle.</title>
        <authorList>
            <person name="Murat C."/>
            <person name="Payen T."/>
            <person name="Noel B."/>
            <person name="Kuo A."/>
            <person name="Morin E."/>
            <person name="Chen J."/>
            <person name="Kohler A."/>
            <person name="Krizsan K."/>
            <person name="Balestrini R."/>
            <person name="Da Silva C."/>
            <person name="Montanini B."/>
            <person name="Hainaut M."/>
            <person name="Levati E."/>
            <person name="Barry K.W."/>
            <person name="Belfiori B."/>
            <person name="Cichocki N."/>
            <person name="Clum A."/>
            <person name="Dockter R.B."/>
            <person name="Fauchery L."/>
            <person name="Guy J."/>
            <person name="Iotti M."/>
            <person name="Le Tacon F."/>
            <person name="Lindquist E.A."/>
            <person name="Lipzen A."/>
            <person name="Malagnac F."/>
            <person name="Mello A."/>
            <person name="Molinier V."/>
            <person name="Miyauchi S."/>
            <person name="Poulain J."/>
            <person name="Riccioni C."/>
            <person name="Rubini A."/>
            <person name="Sitrit Y."/>
            <person name="Splivallo R."/>
            <person name="Traeger S."/>
            <person name="Wang M."/>
            <person name="Zifcakova L."/>
            <person name="Wipf D."/>
            <person name="Zambonelli A."/>
            <person name="Paolocci F."/>
            <person name="Nowrousian M."/>
            <person name="Ottonello S."/>
            <person name="Baldrian P."/>
            <person name="Spatafora J.W."/>
            <person name="Henrissat B."/>
            <person name="Nagy L.G."/>
            <person name="Aury J.M."/>
            <person name="Wincker P."/>
            <person name="Grigoriev I.V."/>
            <person name="Bonfante P."/>
            <person name="Martin F.M."/>
        </authorList>
    </citation>
    <scope>NUCLEOTIDE SEQUENCE [LARGE SCALE GENOMIC DNA]</scope>
    <source>
        <strain evidence="5 6">ATCC MYA-4762</strain>
    </source>
</reference>
<dbReference type="GO" id="GO:0000981">
    <property type="term" value="F:DNA-binding transcription factor activity, RNA polymerase II-specific"/>
    <property type="evidence" value="ECO:0007669"/>
    <property type="project" value="InterPro"/>
</dbReference>
<dbReference type="CDD" id="cd12148">
    <property type="entry name" value="fungal_TF_MHR"/>
    <property type="match status" value="1"/>
</dbReference>
<dbReference type="SMART" id="SM00066">
    <property type="entry name" value="GAL4"/>
    <property type="match status" value="1"/>
</dbReference>
<dbReference type="GO" id="GO:0006351">
    <property type="term" value="P:DNA-templated transcription"/>
    <property type="evidence" value="ECO:0007669"/>
    <property type="project" value="InterPro"/>
</dbReference>
<evidence type="ECO:0000259" key="4">
    <source>
        <dbReference type="PROSITE" id="PS50048"/>
    </source>
</evidence>
<dbReference type="OrthoDB" id="5367487at2759"/>
<dbReference type="PROSITE" id="PS00463">
    <property type="entry name" value="ZN2_CY6_FUNGAL_1"/>
    <property type="match status" value="1"/>
</dbReference>
<dbReference type="InterPro" id="IPR001138">
    <property type="entry name" value="Zn2Cys6_DnaBD"/>
</dbReference>
<dbReference type="EMBL" id="ML121535">
    <property type="protein sequence ID" value="RPB26211.1"/>
    <property type="molecule type" value="Genomic_DNA"/>
</dbReference>
<accession>A0A3N4LZV7</accession>
<proteinExistence type="predicted"/>